<dbReference type="Pfam" id="PF01370">
    <property type="entry name" value="Epimerase"/>
    <property type="match status" value="1"/>
</dbReference>
<dbReference type="SUPFAM" id="SSF51735">
    <property type="entry name" value="NAD(P)-binding Rossmann-fold domains"/>
    <property type="match status" value="1"/>
</dbReference>
<dbReference type="Gene3D" id="3.40.50.720">
    <property type="entry name" value="NAD(P)-binding Rossmann-like Domain"/>
    <property type="match status" value="1"/>
</dbReference>
<organism evidence="3 4">
    <name type="scientific">Chitinibacter bivalviorum</name>
    <dbReference type="NCBI Taxonomy" id="2739434"/>
    <lineage>
        <taxon>Bacteria</taxon>
        <taxon>Pseudomonadati</taxon>
        <taxon>Pseudomonadota</taxon>
        <taxon>Betaproteobacteria</taxon>
        <taxon>Neisseriales</taxon>
        <taxon>Chitinibacteraceae</taxon>
        <taxon>Chitinibacter</taxon>
    </lineage>
</organism>
<dbReference type="RefSeq" id="WP_179355602.1">
    <property type="nucleotide sequence ID" value="NZ_CP058627.1"/>
</dbReference>
<gene>
    <name evidence="3" type="ORF">HQ393_13095</name>
</gene>
<dbReference type="EMBL" id="CP058627">
    <property type="protein sequence ID" value="QLG89101.1"/>
    <property type="molecule type" value="Genomic_DNA"/>
</dbReference>
<name>A0A7H9BM03_9NEIS</name>
<dbReference type="InterPro" id="IPR036291">
    <property type="entry name" value="NAD(P)-bd_dom_sf"/>
</dbReference>
<dbReference type="GO" id="GO:0005737">
    <property type="term" value="C:cytoplasm"/>
    <property type="evidence" value="ECO:0007669"/>
    <property type="project" value="TreeGrafter"/>
</dbReference>
<dbReference type="PANTHER" id="PTHR48079:SF6">
    <property type="entry name" value="NAD(P)-BINDING DOMAIN-CONTAINING PROTEIN-RELATED"/>
    <property type="match status" value="1"/>
</dbReference>
<feature type="chain" id="PRO_5029004965" evidence="1">
    <location>
        <begin position="28"/>
        <end position="310"/>
    </location>
</feature>
<keyword evidence="4" id="KW-1185">Reference proteome</keyword>
<feature type="domain" description="NAD-dependent epimerase/dehydratase" evidence="2">
    <location>
        <begin position="7"/>
        <end position="210"/>
    </location>
</feature>
<evidence type="ECO:0000313" key="3">
    <source>
        <dbReference type="EMBL" id="QLG89101.1"/>
    </source>
</evidence>
<dbReference type="InterPro" id="IPR051783">
    <property type="entry name" value="NAD(P)-dependent_oxidoreduct"/>
</dbReference>
<sequence length="310" mass="33675">MAQQKTVLILGAAGRFGAAAVAAFAQAGWQVKAQARRAGHWPAGVVAVQIDAMDREALIETAMDCDVIVNALNPLYTEWPKFARPLAAHALAAAQASGALLMFPGNVYNFGRHMPSDLQLNTPQIGDHEKAKIRIEIEQAMQQAHGVDSVVVRAGDYFGAGTGSWFDEVIIKDLHKNKVVYPGPSDIPHAWAYLPDLAASFVLLAEQRAQLRGAHTFHFAGHTFTGQQLRQEIEAIEGRPLQLGTLPWGILKLIGVFAAMPRAIVQMRYLWQRPHQIDGSSLPQQIGVVPHTPLNLALRATLAQWAAATA</sequence>
<keyword evidence="1" id="KW-0732">Signal</keyword>
<protein>
    <submittedName>
        <fullName evidence="3">NmrA family NAD(P)-binding protein</fullName>
    </submittedName>
</protein>
<proteinExistence type="predicted"/>
<dbReference type="PANTHER" id="PTHR48079">
    <property type="entry name" value="PROTEIN YEEZ"/>
    <property type="match status" value="1"/>
</dbReference>
<feature type="signal peptide" evidence="1">
    <location>
        <begin position="1"/>
        <end position="27"/>
    </location>
</feature>
<evidence type="ECO:0000259" key="2">
    <source>
        <dbReference type="Pfam" id="PF01370"/>
    </source>
</evidence>
<accession>A0A7H9BM03</accession>
<dbReference type="GO" id="GO:0004029">
    <property type="term" value="F:aldehyde dehydrogenase (NAD+) activity"/>
    <property type="evidence" value="ECO:0007669"/>
    <property type="project" value="TreeGrafter"/>
</dbReference>
<evidence type="ECO:0000256" key="1">
    <source>
        <dbReference type="SAM" id="SignalP"/>
    </source>
</evidence>
<reference evidence="3 4" key="1">
    <citation type="submission" date="2020-07" db="EMBL/GenBank/DDBJ databases">
        <title>Complete genome sequence of Chitinibacter sp. 2T18.</title>
        <authorList>
            <person name="Bae J.-W."/>
            <person name="Choi J.-W."/>
        </authorList>
    </citation>
    <scope>NUCLEOTIDE SEQUENCE [LARGE SCALE GENOMIC DNA]</scope>
    <source>
        <strain evidence="3 4">2T18</strain>
    </source>
</reference>
<dbReference type="Proteomes" id="UP000509597">
    <property type="component" value="Chromosome"/>
</dbReference>
<dbReference type="KEGG" id="chiz:HQ393_13095"/>
<evidence type="ECO:0000313" key="4">
    <source>
        <dbReference type="Proteomes" id="UP000509597"/>
    </source>
</evidence>
<dbReference type="InterPro" id="IPR001509">
    <property type="entry name" value="Epimerase_deHydtase"/>
</dbReference>
<dbReference type="AlphaFoldDB" id="A0A7H9BM03"/>